<keyword evidence="15" id="KW-1185">Reference proteome</keyword>
<sequence length="762" mass="87818">MFISGSLSGDLVSIVVTFVVIFDDPLSAHIASLRGTKWRNMRAKLTPTFTSGKMRMMFQTLVDCEVGLQKQMEMIKVEGGSLTMNEVAAQSFVFFLAGFETSSTLMTFTLYELARNQDVQQKLRDEIKIVLAKHDGKTTYDSINEMKYLNQVIDESLRVWPPAPLTSRYCVKDYKIPDEDVIIEKGTTVLIPILGIHYDEEYYPDPEKFDPERFSEENKNSRHHYTHLPFGEGPRNCIGMRFGLMQAKMGLASLLKNFKFTVNKKTKEPLKLVAHSIILTVEVVVVCYYKWAYQYWRRKNVPYLTPTVPFGNMGNAVKGKEHLGITIKRIYDEMKANGWKHGGIYTALSPTYFLIDLDYVRNITTKDFQYFLDHASYYNEEDDPLSAHLAALTGKRWQNLRAKLTPAFTSGKMRMMFQILLECEANLQKQMKVMCGKRQAIDIKEVLSRFTTDVIGSCAFGLDCKSFEDENSPVRVYFRKNFDEAATQNLKKIFAMNFPKLAKMLHITMIPRDVSDFFLKMFRDTVDYREKNHYSRNDFMQLLIDMKNNRFKGEDGNKVHGSTLTMNEIAAQSFVFFLAGFETSSTLMTFALYELARNQDIHQRLRDEIETVSAKHDGKITYDSINEMKYLSQVIDESLRMYPPALFTSRHCVKDYKIPDEDIIIEKGTTVLIPILGIHHDEEYYPDPEKFDPERFSEENKNSRHCSAFIPFGEGPRNTAEGSILTMNEVVAQSFVFFLGAFQTSSTLMTFTPHELSRNQVI</sequence>
<dbReference type="GO" id="GO:0020037">
    <property type="term" value="F:heme binding"/>
    <property type="evidence" value="ECO:0007669"/>
    <property type="project" value="InterPro"/>
</dbReference>
<keyword evidence="9" id="KW-0560">Oxidoreductase</keyword>
<dbReference type="AlphaFoldDB" id="A0A482VD26"/>
<evidence type="ECO:0000256" key="8">
    <source>
        <dbReference type="ARBA" id="ARBA00022848"/>
    </source>
</evidence>
<dbReference type="PRINTS" id="PR00385">
    <property type="entry name" value="P450"/>
</dbReference>
<dbReference type="Pfam" id="PF00067">
    <property type="entry name" value="p450"/>
    <property type="match status" value="2"/>
</dbReference>
<evidence type="ECO:0000256" key="10">
    <source>
        <dbReference type="ARBA" id="ARBA00023004"/>
    </source>
</evidence>
<evidence type="ECO:0000256" key="11">
    <source>
        <dbReference type="ARBA" id="ARBA00023033"/>
    </source>
</evidence>
<proteinExistence type="inferred from homology"/>
<evidence type="ECO:0000256" key="4">
    <source>
        <dbReference type="ARBA" id="ARBA00010617"/>
    </source>
</evidence>
<keyword evidence="5 13" id="KW-0349">Heme</keyword>
<dbReference type="InterPro" id="IPR050476">
    <property type="entry name" value="Insect_CytP450_Detox"/>
</dbReference>
<dbReference type="PRINTS" id="PR00463">
    <property type="entry name" value="EP450I"/>
</dbReference>
<dbReference type="InterPro" id="IPR001128">
    <property type="entry name" value="Cyt_P450"/>
</dbReference>
<evidence type="ECO:0000256" key="1">
    <source>
        <dbReference type="ARBA" id="ARBA00001971"/>
    </source>
</evidence>
<keyword evidence="12" id="KW-0472">Membrane</keyword>
<comment type="subcellular location">
    <subcellularLocation>
        <location evidence="3">Endoplasmic reticulum membrane</location>
        <topology evidence="3">Peripheral membrane protein</topology>
    </subcellularLocation>
    <subcellularLocation>
        <location evidence="2">Microsome membrane</location>
        <topology evidence="2">Peripheral membrane protein</topology>
    </subcellularLocation>
</comment>
<comment type="cofactor">
    <cofactor evidence="1 13">
        <name>heme</name>
        <dbReference type="ChEBI" id="CHEBI:30413"/>
    </cofactor>
</comment>
<dbReference type="PROSITE" id="PS00086">
    <property type="entry name" value="CYTOCHROME_P450"/>
    <property type="match status" value="1"/>
</dbReference>
<dbReference type="STRING" id="1661398.A0A482VD26"/>
<organism evidence="14 15">
    <name type="scientific">Asbolus verrucosus</name>
    <name type="common">Desert ironclad beetle</name>
    <dbReference type="NCBI Taxonomy" id="1661398"/>
    <lineage>
        <taxon>Eukaryota</taxon>
        <taxon>Metazoa</taxon>
        <taxon>Ecdysozoa</taxon>
        <taxon>Arthropoda</taxon>
        <taxon>Hexapoda</taxon>
        <taxon>Insecta</taxon>
        <taxon>Pterygota</taxon>
        <taxon>Neoptera</taxon>
        <taxon>Endopterygota</taxon>
        <taxon>Coleoptera</taxon>
        <taxon>Polyphaga</taxon>
        <taxon>Cucujiformia</taxon>
        <taxon>Tenebrionidae</taxon>
        <taxon>Pimeliinae</taxon>
        <taxon>Asbolus</taxon>
    </lineage>
</organism>
<protein>
    <submittedName>
        <fullName evidence="14">p450 domain containing protein</fullName>
    </submittedName>
</protein>
<dbReference type="InterPro" id="IPR017972">
    <property type="entry name" value="Cyt_P450_CS"/>
</dbReference>
<evidence type="ECO:0000256" key="5">
    <source>
        <dbReference type="ARBA" id="ARBA00022617"/>
    </source>
</evidence>
<dbReference type="FunFam" id="1.10.630.10:FF:000182">
    <property type="entry name" value="Cytochrome P450 3A4"/>
    <property type="match status" value="1"/>
</dbReference>
<evidence type="ECO:0000256" key="3">
    <source>
        <dbReference type="ARBA" id="ARBA00004406"/>
    </source>
</evidence>
<dbReference type="GO" id="GO:0005506">
    <property type="term" value="F:iron ion binding"/>
    <property type="evidence" value="ECO:0007669"/>
    <property type="project" value="InterPro"/>
</dbReference>
<evidence type="ECO:0000313" key="15">
    <source>
        <dbReference type="Proteomes" id="UP000292052"/>
    </source>
</evidence>
<dbReference type="GO" id="GO:0004497">
    <property type="term" value="F:monooxygenase activity"/>
    <property type="evidence" value="ECO:0007669"/>
    <property type="project" value="UniProtKB-KW"/>
</dbReference>
<comment type="similarity">
    <text evidence="4">Belongs to the cytochrome P450 family.</text>
</comment>
<dbReference type="FunFam" id="1.10.630.10:FF:000042">
    <property type="entry name" value="Cytochrome P450"/>
    <property type="match status" value="1"/>
</dbReference>
<evidence type="ECO:0000256" key="2">
    <source>
        <dbReference type="ARBA" id="ARBA00004174"/>
    </source>
</evidence>
<name>A0A482VD26_ASBVE</name>
<dbReference type="PANTHER" id="PTHR24292:SF100">
    <property type="entry name" value="CYTOCHROME P450 6A16, ISOFORM B-RELATED"/>
    <property type="match status" value="1"/>
</dbReference>
<keyword evidence="6 13" id="KW-0479">Metal-binding</keyword>
<keyword evidence="10 13" id="KW-0408">Iron</keyword>
<dbReference type="EMBL" id="QDEB01115170">
    <property type="protein sequence ID" value="RZB40869.1"/>
    <property type="molecule type" value="Genomic_DNA"/>
</dbReference>
<dbReference type="OrthoDB" id="2789670at2759"/>
<keyword evidence="8" id="KW-0492">Microsome</keyword>
<dbReference type="Proteomes" id="UP000292052">
    <property type="component" value="Unassembled WGS sequence"/>
</dbReference>
<gene>
    <name evidence="14" type="ORF">BDFB_008031</name>
</gene>
<keyword evidence="7" id="KW-0256">Endoplasmic reticulum</keyword>
<dbReference type="InterPro" id="IPR002401">
    <property type="entry name" value="Cyt_P450_E_grp-I"/>
</dbReference>
<dbReference type="CDD" id="cd11056">
    <property type="entry name" value="CYP6-like"/>
    <property type="match status" value="2"/>
</dbReference>
<reference evidence="14 15" key="1">
    <citation type="submission" date="2017-03" db="EMBL/GenBank/DDBJ databases">
        <title>Genome of the blue death feigning beetle - Asbolus verrucosus.</title>
        <authorList>
            <person name="Rider S.D."/>
        </authorList>
    </citation>
    <scope>NUCLEOTIDE SEQUENCE [LARGE SCALE GENOMIC DNA]</scope>
    <source>
        <strain evidence="14">Butters</strain>
        <tissue evidence="14">Head and leg muscle</tissue>
    </source>
</reference>
<dbReference type="GO" id="GO:0016705">
    <property type="term" value="F:oxidoreductase activity, acting on paired donors, with incorporation or reduction of molecular oxygen"/>
    <property type="evidence" value="ECO:0007669"/>
    <property type="project" value="InterPro"/>
</dbReference>
<dbReference type="InterPro" id="IPR036396">
    <property type="entry name" value="Cyt_P450_sf"/>
</dbReference>
<evidence type="ECO:0000256" key="6">
    <source>
        <dbReference type="ARBA" id="ARBA00022723"/>
    </source>
</evidence>
<evidence type="ECO:0000256" key="13">
    <source>
        <dbReference type="PIRSR" id="PIRSR602401-1"/>
    </source>
</evidence>
<feature type="binding site" description="axial binding residue" evidence="13">
    <location>
        <position position="237"/>
    </location>
    <ligand>
        <name>heme</name>
        <dbReference type="ChEBI" id="CHEBI:30413"/>
    </ligand>
    <ligandPart>
        <name>Fe</name>
        <dbReference type="ChEBI" id="CHEBI:18248"/>
    </ligandPart>
</feature>
<evidence type="ECO:0000256" key="12">
    <source>
        <dbReference type="ARBA" id="ARBA00023136"/>
    </source>
</evidence>
<dbReference type="PANTHER" id="PTHR24292">
    <property type="entry name" value="CYTOCHROME P450"/>
    <property type="match status" value="1"/>
</dbReference>
<evidence type="ECO:0000256" key="9">
    <source>
        <dbReference type="ARBA" id="ARBA00023002"/>
    </source>
</evidence>
<dbReference type="GO" id="GO:0005789">
    <property type="term" value="C:endoplasmic reticulum membrane"/>
    <property type="evidence" value="ECO:0007669"/>
    <property type="project" value="UniProtKB-SubCell"/>
</dbReference>
<keyword evidence="11" id="KW-0503">Monooxygenase</keyword>
<comment type="caution">
    <text evidence="14">The sequence shown here is derived from an EMBL/GenBank/DDBJ whole genome shotgun (WGS) entry which is preliminary data.</text>
</comment>
<evidence type="ECO:0000256" key="7">
    <source>
        <dbReference type="ARBA" id="ARBA00022824"/>
    </source>
</evidence>
<dbReference type="SUPFAM" id="SSF48264">
    <property type="entry name" value="Cytochrome P450"/>
    <property type="match status" value="2"/>
</dbReference>
<dbReference type="Gene3D" id="1.10.630.10">
    <property type="entry name" value="Cytochrome P450"/>
    <property type="match status" value="2"/>
</dbReference>
<evidence type="ECO:0000313" key="14">
    <source>
        <dbReference type="EMBL" id="RZB40869.1"/>
    </source>
</evidence>
<accession>A0A482VD26</accession>